<evidence type="ECO:0000313" key="1">
    <source>
        <dbReference type="EMBL" id="RXI40221.1"/>
    </source>
</evidence>
<organism evidence="1 2">
    <name type="scientific">Arcobacter cloacae</name>
    <dbReference type="NCBI Taxonomy" id="1054034"/>
    <lineage>
        <taxon>Bacteria</taxon>
        <taxon>Pseudomonadati</taxon>
        <taxon>Campylobacterota</taxon>
        <taxon>Epsilonproteobacteria</taxon>
        <taxon>Campylobacterales</taxon>
        <taxon>Arcobacteraceae</taxon>
        <taxon>Arcobacter</taxon>
    </lineage>
</organism>
<keyword evidence="2" id="KW-1185">Reference proteome</keyword>
<protein>
    <submittedName>
        <fullName evidence="1">Uncharacterized protein</fullName>
    </submittedName>
</protein>
<sequence length="267" mass="31745">MFLNSDTIKKRVISFENGSDYFKDGENIIKFEDIISYYHQETKQFTNSVYEGNELNFTLFLKNQTKPYIIKIDSNKKDKYKQIYNLSHEIASFRTKNILKEFEENKVVEFGTLNDFKLILLKENILKLEYLGNKNHYEPFVVHKVKMQKNLLIFESENGRRESIFANNISDIALFLQLISKEAYFFDKSQNIYQKEKKIYFFIMGLLVIFGLNGYFEFCCMENDFIDVISSLSMIMLGVVILTSPVFWFVGKWNSKKFEEEIKNKEK</sequence>
<dbReference type="EMBL" id="NXII01000011">
    <property type="protein sequence ID" value="RXI40221.1"/>
    <property type="molecule type" value="Genomic_DNA"/>
</dbReference>
<dbReference type="RefSeq" id="WP_129013852.1">
    <property type="nucleotide sequence ID" value="NZ_CBCSEI010000006.1"/>
</dbReference>
<dbReference type="AlphaFoldDB" id="A0A6M8NNE6"/>
<name>A0A6M8NNE6_9BACT</name>
<gene>
    <name evidence="1" type="ORF">CP963_09055</name>
</gene>
<evidence type="ECO:0000313" key="2">
    <source>
        <dbReference type="Proteomes" id="UP000290378"/>
    </source>
</evidence>
<reference evidence="1 2" key="1">
    <citation type="submission" date="2017-09" db="EMBL/GenBank/DDBJ databases">
        <title>Genomics of the genus Arcobacter.</title>
        <authorList>
            <person name="Perez-Cataluna A."/>
            <person name="Figueras M.J."/>
            <person name="Salas-Masso N."/>
        </authorList>
    </citation>
    <scope>NUCLEOTIDE SEQUENCE [LARGE SCALE GENOMIC DNA]</scope>
    <source>
        <strain evidence="1 2">CECT 7834</strain>
    </source>
</reference>
<accession>A0A6M8NNE6</accession>
<comment type="caution">
    <text evidence="1">The sequence shown here is derived from an EMBL/GenBank/DDBJ whole genome shotgun (WGS) entry which is preliminary data.</text>
</comment>
<proteinExistence type="predicted"/>
<dbReference type="Proteomes" id="UP000290378">
    <property type="component" value="Unassembled WGS sequence"/>
</dbReference>